<gene>
    <name evidence="2" type="ORF">H6G24_03855</name>
</gene>
<dbReference type="PANTHER" id="PTHR12526">
    <property type="entry name" value="GLYCOSYLTRANSFERASE"/>
    <property type="match status" value="1"/>
</dbReference>
<name>A0ABR8A3T8_9CYAN</name>
<dbReference type="Pfam" id="PF00534">
    <property type="entry name" value="Glycos_transf_1"/>
    <property type="match status" value="1"/>
</dbReference>
<dbReference type="SUPFAM" id="SSF53756">
    <property type="entry name" value="UDP-Glycosyltransferase/glycogen phosphorylase"/>
    <property type="match status" value="1"/>
</dbReference>
<dbReference type="EMBL" id="JACJQH010000004">
    <property type="protein sequence ID" value="MBD2194631.1"/>
    <property type="molecule type" value="Genomic_DNA"/>
</dbReference>
<dbReference type="Proteomes" id="UP000658514">
    <property type="component" value="Unassembled WGS sequence"/>
</dbReference>
<feature type="domain" description="Glycosyl transferase family 1" evidence="1">
    <location>
        <begin position="153"/>
        <end position="296"/>
    </location>
</feature>
<evidence type="ECO:0000313" key="3">
    <source>
        <dbReference type="Proteomes" id="UP000658514"/>
    </source>
</evidence>
<dbReference type="InterPro" id="IPR001296">
    <property type="entry name" value="Glyco_trans_1"/>
</dbReference>
<protein>
    <submittedName>
        <fullName evidence="2">Glycosyltransferase family 4 protein</fullName>
    </submittedName>
</protein>
<accession>A0ABR8A3T8</accession>
<comment type="caution">
    <text evidence="2">The sequence shown here is derived from an EMBL/GenBank/DDBJ whole genome shotgun (WGS) entry which is preliminary data.</text>
</comment>
<keyword evidence="3" id="KW-1185">Reference proteome</keyword>
<reference evidence="2 3" key="1">
    <citation type="journal article" date="2020" name="ISME J.">
        <title>Comparative genomics reveals insights into cyanobacterial evolution and habitat adaptation.</title>
        <authorList>
            <person name="Chen M.Y."/>
            <person name="Teng W.K."/>
            <person name="Zhao L."/>
            <person name="Hu C.X."/>
            <person name="Zhou Y.K."/>
            <person name="Han B.P."/>
            <person name="Song L.R."/>
            <person name="Shu W.S."/>
        </authorList>
    </citation>
    <scope>NUCLEOTIDE SEQUENCE [LARGE SCALE GENOMIC DNA]</scope>
    <source>
        <strain evidence="2 3">FACHB-288</strain>
    </source>
</reference>
<proteinExistence type="predicted"/>
<dbReference type="RefSeq" id="WP_190538622.1">
    <property type="nucleotide sequence ID" value="NZ_CAWPNO010000073.1"/>
</dbReference>
<dbReference type="Gene3D" id="3.40.50.2000">
    <property type="entry name" value="Glycogen Phosphorylase B"/>
    <property type="match status" value="1"/>
</dbReference>
<sequence length="386" mass="44743">MITILIAGEKHLSIPNLPRNSRHTLISSKPFPSGRYPLERFWHPFNSLNSWQAFNKKYQVIHAFNSIQYTNKPWFVTFEDHRFLYRNPKNKFAEKIYNILNERLALENCQYLIAISDYAKLRFINRTQDWSIAHKLQEKLVVISPNFAVRTNQHKTYNPNDKLQLIFVGNHLARKGGIVALRLAKKAEILGLPIHIHIVSGLKHGAGVPTDYPDSSKYADDLKLLDLQNVSLYQNIPNEQVLNLLSQSHFQILATLHDTYGYSVIEGFSVATPAITTNICALPEFVHPGENGYHLELPINEIRHWLNWMHGEKTKTDEYWEIVNSTYDYLAEAALQKILQFFDRNDKRSHYEYLSLGALTQAKNFHNAVKYNDFFDNLYATASKLI</sequence>
<dbReference type="CDD" id="cd03801">
    <property type="entry name" value="GT4_PimA-like"/>
    <property type="match status" value="1"/>
</dbReference>
<evidence type="ECO:0000313" key="2">
    <source>
        <dbReference type="EMBL" id="MBD2194631.1"/>
    </source>
</evidence>
<organism evidence="2 3">
    <name type="scientific">Calothrix parietina FACHB-288</name>
    <dbReference type="NCBI Taxonomy" id="2692896"/>
    <lineage>
        <taxon>Bacteria</taxon>
        <taxon>Bacillati</taxon>
        <taxon>Cyanobacteriota</taxon>
        <taxon>Cyanophyceae</taxon>
        <taxon>Nostocales</taxon>
        <taxon>Calotrichaceae</taxon>
        <taxon>Calothrix</taxon>
    </lineage>
</organism>
<evidence type="ECO:0000259" key="1">
    <source>
        <dbReference type="Pfam" id="PF00534"/>
    </source>
</evidence>